<dbReference type="AlphaFoldDB" id="A0AAF5PR50"/>
<feature type="compositionally biased region" description="Basic and acidic residues" evidence="1">
    <location>
        <begin position="258"/>
        <end position="269"/>
    </location>
</feature>
<reference evidence="4" key="1">
    <citation type="submission" date="2015-03" db="EMBL/GenBank/DDBJ databases">
        <title>Wuchereria bancrofti Genome Sequencing Papua New Guinea Strain.</title>
        <authorList>
            <person name="Small S.T."/>
            <person name="Serre D."/>
            <person name="Zimmerman P.A."/>
        </authorList>
    </citation>
    <scope>NUCLEOTIDE SEQUENCE [LARGE SCALE GENOMIC DNA]</scope>
    <source>
        <strain evidence="4">pt0022</strain>
    </source>
</reference>
<feature type="compositionally biased region" description="Polar residues" evidence="1">
    <location>
        <begin position="736"/>
        <end position="768"/>
    </location>
</feature>
<feature type="compositionally biased region" description="Low complexity" evidence="1">
    <location>
        <begin position="775"/>
        <end position="790"/>
    </location>
</feature>
<dbReference type="Proteomes" id="UP000093561">
    <property type="component" value="Unassembled WGS sequence"/>
</dbReference>
<dbReference type="InterPro" id="IPR002999">
    <property type="entry name" value="Tudor"/>
</dbReference>
<evidence type="ECO:0000256" key="1">
    <source>
        <dbReference type="SAM" id="MobiDB-lite"/>
    </source>
</evidence>
<evidence type="ECO:0000313" key="4">
    <source>
        <dbReference type="Proteomes" id="UP000093561"/>
    </source>
</evidence>
<protein>
    <recommendedName>
        <fullName evidence="3">Tudor domain-containing protein</fullName>
    </recommendedName>
</protein>
<evidence type="ECO:0000256" key="2">
    <source>
        <dbReference type="SAM" id="Phobius"/>
    </source>
</evidence>
<name>A0AAF5PR50_WUCBA</name>
<dbReference type="Pfam" id="PF00567">
    <property type="entry name" value="TUDOR"/>
    <property type="match status" value="1"/>
</dbReference>
<evidence type="ECO:0000259" key="3">
    <source>
        <dbReference type="Pfam" id="PF00567"/>
    </source>
</evidence>
<evidence type="ECO:0000313" key="5">
    <source>
        <dbReference type="WBParaSite" id="mrna-Wban_04340"/>
    </source>
</evidence>
<feature type="region of interest" description="Disordered" evidence="1">
    <location>
        <begin position="251"/>
        <end position="299"/>
    </location>
</feature>
<dbReference type="Gene3D" id="2.30.30.140">
    <property type="match status" value="1"/>
</dbReference>
<dbReference type="PANTHER" id="PTHR16442:SF1">
    <property type="entry name" value="RING FINGER PROTEIN 17"/>
    <property type="match status" value="1"/>
</dbReference>
<dbReference type="SUPFAM" id="SSF63748">
    <property type="entry name" value="Tudor/PWWP/MBT"/>
    <property type="match status" value="1"/>
</dbReference>
<feature type="domain" description="Tudor" evidence="3">
    <location>
        <begin position="36"/>
        <end position="151"/>
    </location>
</feature>
<dbReference type="WBParaSite" id="mrna-Wban_04340">
    <property type="protein sequence ID" value="mrna-Wban_04340"/>
    <property type="gene ID" value="Wban_04340"/>
</dbReference>
<reference evidence="4" key="2">
    <citation type="journal article" date="2016" name="Mol. Ecol.">
        <title>Population genomics of the filarial nematode parasite Wuchereria bancrofti from mosquitoes.</title>
        <authorList>
            <person name="Small S.T."/>
            <person name="Reimer L.J."/>
            <person name="Tisch D.J."/>
            <person name="King C.L."/>
            <person name="Christensen B.M."/>
            <person name="Siba P.M."/>
            <person name="Kazura J.W."/>
            <person name="Serre D."/>
            <person name="Zimmerman P.A."/>
        </authorList>
    </citation>
    <scope>NUCLEOTIDE SEQUENCE</scope>
    <source>
        <strain evidence="4">pt0022</strain>
    </source>
</reference>
<feature type="region of interest" description="Disordered" evidence="1">
    <location>
        <begin position="736"/>
        <end position="793"/>
    </location>
</feature>
<keyword evidence="2" id="KW-1133">Transmembrane helix</keyword>
<accession>A0AAF5PR50</accession>
<feature type="region of interest" description="Disordered" evidence="1">
    <location>
        <begin position="648"/>
        <end position="692"/>
    </location>
</feature>
<feature type="transmembrane region" description="Helical" evidence="2">
    <location>
        <begin position="426"/>
        <end position="447"/>
    </location>
</feature>
<feature type="compositionally biased region" description="Low complexity" evidence="1">
    <location>
        <begin position="670"/>
        <end position="689"/>
    </location>
</feature>
<keyword evidence="2" id="KW-0472">Membrane</keyword>
<reference evidence="5" key="3">
    <citation type="submission" date="2024-02" db="UniProtKB">
        <authorList>
            <consortium name="WormBaseParasite"/>
        </authorList>
    </citation>
    <scope>IDENTIFICATION</scope>
    <source>
        <strain evidence="5">pt0022</strain>
    </source>
</reference>
<sequence>MQQHNFYRLKLGLPGTAKSEVLQGKYAKLILPAASNDYLDAVVTHVESWTTVHVQLANAYHILSKLQKQLQKIYHTTKSLSNPLSGSAGIMKYGLQNECYRVIIIKRVDPTLIFVRFVDFGYTDIATKQLIHPIPKNLTIIPAQAFPIRMKLKQGIAGSMSFNAFRKYLTNAQVIIQLGNKIVNDSFMGVMHMIDENNRWHWMNEAIESKIPIKKLVINVNDNEGEEVMAYISDDFNKQPMRMIIKPSGKIGLTENEDNPKMIDQHKNNDNQINDNDWKNDQNEQPQLIDDNNSDKNKKIIVDNHGNEIVIDKSDKETNSAERRYENRGKNYRISAYISGNNYNRQDKKVNAAKLQPLDEAQKSEQNRKKLSKHEENENYENLNNFLSKNYQELNNITNKNLDIAQQTIPCQTNLKMSTNPGNSSVWIIVLASLIVAIAFIVFVAFVRKRKWILSKINRKKDEKTFINGFKINHPIAIKNSILEGSTETYQTTSSNSWKNARKEKNLTTINDKLKAEDLSSVIGLMAYGSLKNDIDNNLKRRRNNSVSRQHAGRSVTNFNMPLSSTSIDYTTNTQQTSQIIVKNQDNTMNNNNNNSFSEELIDVYSTNFTSESTDNDQLELSASNEVTTLSDIVNRKQNMKLKNQRCKNNRKNGTFVEKEMSTDDDESSPDVSPSNSTTSTRTNDASSTETTAKYNSAKIIQNEIANHSDNQLITLLPERITYTSKWMRSDMIQNDSYDSTQQNSNFERSKLQQSDSVPESNSVSRTSPVRHMLSSSSSSFTQTNRSFSNENIEKNKYPYANSIHSSDFEIPSYLNTVPKSSYSQQFTYETSKEWICPQQINDIKKWSPLSVLEKKNSTKTHKNSELTRHFRILPENVKTHTSSNNSIYSESTQTNTILPIYQLEKIPRRFSNETNVDKCMSKSFCQIDGSAKISPIHQSKKYPSIHSTTTETSSIVSDASRRYCIDFQTSLPYKSIENEQISKPEQSIESYSRTNIQFIHSELSSEIVQTEQSSLMEGLKMKMNIGLIPRQYQLSHDDTAENEEYYSDQKIDQCKSTSSSNSSATTITYESMHDLATFKS</sequence>
<organism evidence="4 5">
    <name type="scientific">Wuchereria bancrofti</name>
    <dbReference type="NCBI Taxonomy" id="6293"/>
    <lineage>
        <taxon>Eukaryota</taxon>
        <taxon>Metazoa</taxon>
        <taxon>Ecdysozoa</taxon>
        <taxon>Nematoda</taxon>
        <taxon>Chromadorea</taxon>
        <taxon>Rhabditida</taxon>
        <taxon>Spirurina</taxon>
        <taxon>Spiruromorpha</taxon>
        <taxon>Filarioidea</taxon>
        <taxon>Onchocercidae</taxon>
        <taxon>Wuchereria</taxon>
    </lineage>
</organism>
<proteinExistence type="predicted"/>
<dbReference type="PANTHER" id="PTHR16442">
    <property type="entry name" value="RING FINGER PROTEIN 17"/>
    <property type="match status" value="1"/>
</dbReference>
<keyword evidence="2" id="KW-0812">Transmembrane</keyword>